<dbReference type="Gene3D" id="3.40.50.2300">
    <property type="match status" value="1"/>
</dbReference>
<dbReference type="GO" id="GO:0006355">
    <property type="term" value="P:regulation of DNA-templated transcription"/>
    <property type="evidence" value="ECO:0007669"/>
    <property type="project" value="InterPro"/>
</dbReference>
<dbReference type="AlphaFoldDB" id="H5SRK9"/>
<dbReference type="PANTHER" id="PTHR48111">
    <property type="entry name" value="REGULATOR OF RPOS"/>
    <property type="match status" value="1"/>
</dbReference>
<dbReference type="GO" id="GO:0032993">
    <property type="term" value="C:protein-DNA complex"/>
    <property type="evidence" value="ECO:0007669"/>
    <property type="project" value="TreeGrafter"/>
</dbReference>
<dbReference type="PANTHER" id="PTHR48111:SF1">
    <property type="entry name" value="TWO-COMPONENT RESPONSE REGULATOR ORR33"/>
    <property type="match status" value="1"/>
</dbReference>
<dbReference type="GO" id="GO:0000156">
    <property type="term" value="F:phosphorelay response regulator activity"/>
    <property type="evidence" value="ECO:0007669"/>
    <property type="project" value="TreeGrafter"/>
</dbReference>
<dbReference type="CDD" id="cd00383">
    <property type="entry name" value="trans_reg_C"/>
    <property type="match status" value="1"/>
</dbReference>
<keyword evidence="4 7" id="KW-0238">DNA-binding</keyword>
<feature type="domain" description="Response regulatory" evidence="8">
    <location>
        <begin position="48"/>
        <end position="161"/>
    </location>
</feature>
<evidence type="ECO:0000313" key="10">
    <source>
        <dbReference type="EMBL" id="BAL58726.1"/>
    </source>
</evidence>
<dbReference type="InterPro" id="IPR036388">
    <property type="entry name" value="WH-like_DNA-bd_sf"/>
</dbReference>
<evidence type="ECO:0000256" key="1">
    <source>
        <dbReference type="ARBA" id="ARBA00022553"/>
    </source>
</evidence>
<evidence type="ECO:0000256" key="2">
    <source>
        <dbReference type="ARBA" id="ARBA00023012"/>
    </source>
</evidence>
<evidence type="ECO:0000256" key="4">
    <source>
        <dbReference type="ARBA" id="ARBA00023125"/>
    </source>
</evidence>
<dbReference type="CDD" id="cd17574">
    <property type="entry name" value="REC_OmpR"/>
    <property type="match status" value="1"/>
</dbReference>
<dbReference type="EMBL" id="AP011801">
    <property type="protein sequence ID" value="BAL58726.1"/>
    <property type="molecule type" value="Genomic_DNA"/>
</dbReference>
<dbReference type="PROSITE" id="PS50110">
    <property type="entry name" value="RESPONSE_REGULATORY"/>
    <property type="match status" value="1"/>
</dbReference>
<dbReference type="Gene3D" id="6.10.250.690">
    <property type="match status" value="1"/>
</dbReference>
<keyword evidence="2" id="KW-0902">Two-component regulatory system</keyword>
<dbReference type="GO" id="GO:0005829">
    <property type="term" value="C:cytosol"/>
    <property type="evidence" value="ECO:0007669"/>
    <property type="project" value="TreeGrafter"/>
</dbReference>
<dbReference type="Gene3D" id="1.10.10.10">
    <property type="entry name" value="Winged helix-like DNA-binding domain superfamily/Winged helix DNA-binding domain"/>
    <property type="match status" value="1"/>
</dbReference>
<feature type="DNA-binding region" description="OmpR/PhoB-type" evidence="7">
    <location>
        <begin position="169"/>
        <end position="268"/>
    </location>
</feature>
<dbReference type="InterPro" id="IPR001789">
    <property type="entry name" value="Sig_transdc_resp-reg_receiver"/>
</dbReference>
<dbReference type="InterPro" id="IPR011006">
    <property type="entry name" value="CheY-like_superfamily"/>
</dbReference>
<dbReference type="SUPFAM" id="SSF52172">
    <property type="entry name" value="CheY-like"/>
    <property type="match status" value="1"/>
</dbReference>
<evidence type="ECO:0000256" key="5">
    <source>
        <dbReference type="ARBA" id="ARBA00023163"/>
    </source>
</evidence>
<evidence type="ECO:0000256" key="3">
    <source>
        <dbReference type="ARBA" id="ARBA00023015"/>
    </source>
</evidence>
<dbReference type="GO" id="GO:0000976">
    <property type="term" value="F:transcription cis-regulatory region binding"/>
    <property type="evidence" value="ECO:0007669"/>
    <property type="project" value="TreeGrafter"/>
</dbReference>
<dbReference type="FunFam" id="1.10.10.10:FF:000018">
    <property type="entry name" value="DNA-binding response regulator ResD"/>
    <property type="match status" value="1"/>
</dbReference>
<feature type="modified residue" description="4-aspartylphosphate" evidence="6">
    <location>
        <position position="97"/>
    </location>
</feature>
<dbReference type="InterPro" id="IPR001867">
    <property type="entry name" value="OmpR/PhoB-type_DNA-bd"/>
</dbReference>
<name>H5SRK9_ACEAU</name>
<evidence type="ECO:0000259" key="9">
    <source>
        <dbReference type="PROSITE" id="PS51755"/>
    </source>
</evidence>
<accession>H5SRK9</accession>
<protein>
    <submittedName>
        <fullName evidence="10">DNA-binding response regulator SrrA</fullName>
    </submittedName>
</protein>
<organism evidence="10">
    <name type="scientific">Acetithermum autotrophicum</name>
    <dbReference type="NCBI Taxonomy" id="1446466"/>
    <lineage>
        <taxon>Bacteria</taxon>
        <taxon>Candidatus Bipolaricaulota</taxon>
        <taxon>Candidatus Acetithermum</taxon>
    </lineage>
</organism>
<dbReference type="SMART" id="SM00862">
    <property type="entry name" value="Trans_reg_C"/>
    <property type="match status" value="1"/>
</dbReference>
<keyword evidence="3" id="KW-0805">Transcription regulation</keyword>
<reference evidence="10" key="2">
    <citation type="journal article" date="2012" name="PLoS ONE">
        <title>A Deeply Branching Thermophilic Bacterium with an Ancient Acetyl-CoA Pathway Dominates a Subsurface Ecosystem.</title>
        <authorList>
            <person name="Takami H."/>
            <person name="Noguchi H."/>
            <person name="Takaki Y."/>
            <person name="Uchiyama I."/>
            <person name="Toyoda A."/>
            <person name="Nishi S."/>
            <person name="Chee G.-J."/>
            <person name="Arai W."/>
            <person name="Nunoura T."/>
            <person name="Itoh T."/>
            <person name="Hattori M."/>
            <person name="Takai K."/>
        </authorList>
    </citation>
    <scope>NUCLEOTIDE SEQUENCE</scope>
</reference>
<dbReference type="SMART" id="SM00448">
    <property type="entry name" value="REC"/>
    <property type="match status" value="1"/>
</dbReference>
<proteinExistence type="predicted"/>
<keyword evidence="1 6" id="KW-0597">Phosphoprotein</keyword>
<dbReference type="PROSITE" id="PS51755">
    <property type="entry name" value="OMPR_PHOB"/>
    <property type="match status" value="1"/>
</dbReference>
<dbReference type="InterPro" id="IPR039420">
    <property type="entry name" value="WalR-like"/>
</dbReference>
<dbReference type="Pfam" id="PF00486">
    <property type="entry name" value="Trans_reg_C"/>
    <property type="match status" value="1"/>
</dbReference>
<evidence type="ECO:0000256" key="6">
    <source>
        <dbReference type="PROSITE-ProRule" id="PRU00169"/>
    </source>
</evidence>
<dbReference type="Pfam" id="PF00072">
    <property type="entry name" value="Response_reg"/>
    <property type="match status" value="1"/>
</dbReference>
<gene>
    <name evidence="10" type="ORF">HGMM_OP2C274</name>
</gene>
<sequence>MASKTSERKRYSHHWTFSFPHTGALGSLLAGRLPDLLVSEYNTTVHASILVVEDEEKLAQAIALYLRNAGFSVEIALDGQAALEAFARRPFDLIVLDLMLPKVDGWEVCHRIRRESDVPIIMLTARVGEPARVQGLELGADDYLEKPFNLRELVARIHAILRRAGKRSQSVIRAGDLRIDLEQHEVFVGNRRVELTASEFALLAFMAQHPNRVFTRLQLLDAMRGSTFETLERAVDSHIKNLRKKIERNPQEPEYIQTVYGVGYRFRSQSP</sequence>
<dbReference type="FunFam" id="3.40.50.2300:FF:000001">
    <property type="entry name" value="DNA-binding response regulator PhoB"/>
    <property type="match status" value="1"/>
</dbReference>
<feature type="domain" description="OmpR/PhoB-type" evidence="9">
    <location>
        <begin position="169"/>
        <end position="268"/>
    </location>
</feature>
<evidence type="ECO:0000259" key="8">
    <source>
        <dbReference type="PROSITE" id="PS50110"/>
    </source>
</evidence>
<reference evidence="10" key="1">
    <citation type="journal article" date="2005" name="Environ. Microbiol.">
        <title>Genetic and functional properties of uncultivated thermophilic crenarchaeotes from a subsurface gold mine as revealed by analysis of genome fragments.</title>
        <authorList>
            <person name="Nunoura T."/>
            <person name="Hirayama H."/>
            <person name="Takami H."/>
            <person name="Oida H."/>
            <person name="Nishi S."/>
            <person name="Shimamura S."/>
            <person name="Suzuki Y."/>
            <person name="Inagaki F."/>
            <person name="Takai K."/>
            <person name="Nealson K.H."/>
            <person name="Horikoshi K."/>
        </authorList>
    </citation>
    <scope>NUCLEOTIDE SEQUENCE</scope>
</reference>
<evidence type="ECO:0000256" key="7">
    <source>
        <dbReference type="PROSITE-ProRule" id="PRU01091"/>
    </source>
</evidence>
<keyword evidence="5" id="KW-0804">Transcription</keyword>